<dbReference type="Gene3D" id="1.10.579.10">
    <property type="entry name" value="DNA Cyclobutane Dipyrimidine Photolyase, subunit A, domain 3"/>
    <property type="match status" value="1"/>
</dbReference>
<dbReference type="SUPFAM" id="SSF48173">
    <property type="entry name" value="Cryptochrome/photolyase FAD-binding domain"/>
    <property type="match status" value="1"/>
</dbReference>
<sequence>MKASLRHLVLVLGDQLDRGSAAFDDFDPATDAVWMAEVAHEATQVWSTQPRIAVFLAAMRAFRDELRARGWTVHYRALDEHPHPTLEAALAADLAALRPAKVLAVKPGEWRLAQSLPAICRETGVAWAERPDRHFYCDADDFEAWAGKRREFRLELFYRWLRKREGVLMDGKEPVGGQWNFDAANRGSFDRRGPGLLPAPRAFPPDERTRGVLALVATRFASHPGRLDGFDWPLDPAQARAALDDFIRHRLPLFGRYQDAMWEGEPWLYHSRLSVALNLKLLDPREVVQAAVRAWEQGHAPIEAVEGFVRQVLGWREFVRGLYWKRMPGFLDDNALGAEEPLPAFFWTGDTDLACLRDALRQTLDLGYAHHIQRLMVLGLFALLLGVRPRAIHEWFLAVYVDAVEWVELPNVLGMSQYADGGRMVSKPYAASGKYIQRMSNHCAGCRFRPDEATGPRACPYTTLYWDFLARHEARFARHPRTALQWTHLGRKPSEELAAIRRQATELRAALAAGSRPEHGPKR</sequence>
<name>A0A091C034_9GAMM</name>
<evidence type="ECO:0008006" key="3">
    <source>
        <dbReference type="Google" id="ProtNLM"/>
    </source>
</evidence>
<gene>
    <name evidence="1" type="ORF">N790_00910</name>
</gene>
<reference evidence="1 2" key="1">
    <citation type="submission" date="2013-09" db="EMBL/GenBank/DDBJ databases">
        <title>Genome sequencing of Arenimonas malthae.</title>
        <authorList>
            <person name="Chen F."/>
            <person name="Wang G."/>
        </authorList>
    </citation>
    <scope>NUCLEOTIDE SEQUENCE [LARGE SCALE GENOMIC DNA]</scope>
    <source>
        <strain evidence="1 2">CC-JY-1</strain>
    </source>
</reference>
<dbReference type="eggNOG" id="COG3046">
    <property type="taxonomic scope" value="Bacteria"/>
</dbReference>
<dbReference type="InterPro" id="IPR052551">
    <property type="entry name" value="UV-DNA_repair_photolyase"/>
</dbReference>
<dbReference type="RefSeq" id="WP_043801686.1">
    <property type="nucleotide sequence ID" value="NZ_AVCH01000104.1"/>
</dbReference>
<dbReference type="EMBL" id="AVCH01000104">
    <property type="protein sequence ID" value="KFN49955.1"/>
    <property type="molecule type" value="Genomic_DNA"/>
</dbReference>
<dbReference type="Proteomes" id="UP000029392">
    <property type="component" value="Unassembled WGS sequence"/>
</dbReference>
<dbReference type="InterPro" id="IPR014729">
    <property type="entry name" value="Rossmann-like_a/b/a_fold"/>
</dbReference>
<dbReference type="Gene3D" id="1.10.10.1710">
    <property type="entry name" value="Deoxyribodipyrimidine photolyase-related"/>
    <property type="match status" value="1"/>
</dbReference>
<keyword evidence="2" id="KW-1185">Reference proteome</keyword>
<proteinExistence type="predicted"/>
<evidence type="ECO:0000313" key="1">
    <source>
        <dbReference type="EMBL" id="KFN49955.1"/>
    </source>
</evidence>
<dbReference type="PANTHER" id="PTHR38657:SF1">
    <property type="entry name" value="SLR1343 PROTEIN"/>
    <property type="match status" value="1"/>
</dbReference>
<dbReference type="OrthoDB" id="5288100at2"/>
<organism evidence="1 2">
    <name type="scientific">Arenimonas malthae CC-JY-1</name>
    <dbReference type="NCBI Taxonomy" id="1384054"/>
    <lineage>
        <taxon>Bacteria</taxon>
        <taxon>Pseudomonadati</taxon>
        <taxon>Pseudomonadota</taxon>
        <taxon>Gammaproteobacteria</taxon>
        <taxon>Lysobacterales</taxon>
        <taxon>Lysobacteraceae</taxon>
        <taxon>Arenimonas</taxon>
    </lineage>
</organism>
<dbReference type="Gene3D" id="1.25.40.80">
    <property type="match status" value="1"/>
</dbReference>
<dbReference type="PATRIC" id="fig|1384054.3.peg.957"/>
<protein>
    <recommendedName>
        <fullName evidence="3">Deoxyribodipyrimidine photo-lyase</fullName>
    </recommendedName>
</protein>
<dbReference type="PANTHER" id="PTHR38657">
    <property type="entry name" value="SLR1343 PROTEIN"/>
    <property type="match status" value="1"/>
</dbReference>
<dbReference type="AlphaFoldDB" id="A0A091C034"/>
<comment type="caution">
    <text evidence="1">The sequence shown here is derived from an EMBL/GenBank/DDBJ whole genome shotgun (WGS) entry which is preliminary data.</text>
</comment>
<dbReference type="Gene3D" id="3.40.50.620">
    <property type="entry name" value="HUPs"/>
    <property type="match status" value="1"/>
</dbReference>
<evidence type="ECO:0000313" key="2">
    <source>
        <dbReference type="Proteomes" id="UP000029392"/>
    </source>
</evidence>
<dbReference type="InterPro" id="IPR036134">
    <property type="entry name" value="Crypto/Photolyase_FAD-like_sf"/>
</dbReference>
<dbReference type="STRING" id="1384054.N790_00910"/>
<dbReference type="InterPro" id="IPR007357">
    <property type="entry name" value="PhrB-like"/>
</dbReference>
<dbReference type="Pfam" id="PF04244">
    <property type="entry name" value="DPRP"/>
    <property type="match status" value="1"/>
</dbReference>
<accession>A0A091C034</accession>